<dbReference type="EMBL" id="WIQZ01000007">
    <property type="protein sequence ID" value="KAF3144199.1"/>
    <property type="molecule type" value="Genomic_DNA"/>
</dbReference>
<protein>
    <submittedName>
        <fullName evidence="1">Uncharacterized protein</fullName>
    </submittedName>
</protein>
<dbReference type="AlphaFoldDB" id="A0A7C8JWJ9"/>
<accession>A0A7C8JWJ9</accession>
<comment type="caution">
    <text evidence="1">The sequence shown here is derived from an EMBL/GenBank/DDBJ whole genome shotgun (WGS) entry which is preliminary data.</text>
</comment>
<reference evidence="1 2" key="1">
    <citation type="submission" date="2019-06" db="EMBL/GenBank/DDBJ databases">
        <authorList>
            <person name="Palmer J.M."/>
        </authorList>
    </citation>
    <scope>NUCLEOTIDE SEQUENCE [LARGE SCALE GENOMIC DNA]</scope>
    <source>
        <strain evidence="1 2">TWF703</strain>
    </source>
</reference>
<name>A0A7C8JWJ9_ORBOL</name>
<evidence type="ECO:0000313" key="2">
    <source>
        <dbReference type="Proteomes" id="UP000480548"/>
    </source>
</evidence>
<evidence type="ECO:0000313" key="1">
    <source>
        <dbReference type="EMBL" id="KAF3144199.1"/>
    </source>
</evidence>
<proteinExistence type="predicted"/>
<sequence>MLYTLLKQLSVAQAQTGPDWPMDKESMETSGSPAERNACSTRIYRLKRWKKFEPLSAFGKGAVRFAMAQMAWIRTKKQPAGACLFTGRRIPSSQQEESRCDAILDDRSLQNRPNRHVLVPHIRLSSISRPATHGAWATRCGGERAHKSGMVWVVEPSTKEPGGTVSKAANMEPDVIIQSRPPPHKTLASIEFTPNYSGPSDSACHQADKEVGTFKLGSKRLLLRQAGLDKGVALAEGRVVSPRNRHERT</sequence>
<gene>
    <name evidence="1" type="ORF">TWF703_009494</name>
</gene>
<dbReference type="Proteomes" id="UP000480548">
    <property type="component" value="Unassembled WGS sequence"/>
</dbReference>
<organism evidence="1 2">
    <name type="scientific">Orbilia oligospora</name>
    <name type="common">Nematode-trapping fungus</name>
    <name type="synonym">Arthrobotrys oligospora</name>
    <dbReference type="NCBI Taxonomy" id="2813651"/>
    <lineage>
        <taxon>Eukaryota</taxon>
        <taxon>Fungi</taxon>
        <taxon>Dikarya</taxon>
        <taxon>Ascomycota</taxon>
        <taxon>Pezizomycotina</taxon>
        <taxon>Orbiliomycetes</taxon>
        <taxon>Orbiliales</taxon>
        <taxon>Orbiliaceae</taxon>
        <taxon>Orbilia</taxon>
    </lineage>
</organism>